<keyword evidence="1" id="KW-0238">DNA-binding</keyword>
<dbReference type="InterPro" id="IPR001387">
    <property type="entry name" value="Cro/C1-type_HTH"/>
</dbReference>
<protein>
    <submittedName>
        <fullName evidence="3">XRE family transcriptional regulator</fullName>
    </submittedName>
</protein>
<dbReference type="Gene3D" id="1.10.260.40">
    <property type="entry name" value="lambda repressor-like DNA-binding domains"/>
    <property type="match status" value="1"/>
</dbReference>
<dbReference type="InterPro" id="IPR010982">
    <property type="entry name" value="Lambda_DNA-bd_dom_sf"/>
</dbReference>
<proteinExistence type="predicted"/>
<evidence type="ECO:0000313" key="4">
    <source>
        <dbReference type="Proteomes" id="UP000070578"/>
    </source>
</evidence>
<gene>
    <name evidence="3" type="ORF">AWT59_2371</name>
</gene>
<dbReference type="EMBL" id="LSLI01000071">
    <property type="protein sequence ID" value="KXS31504.1"/>
    <property type="molecule type" value="Genomic_DNA"/>
</dbReference>
<accession>A0A139BR66</accession>
<comment type="caution">
    <text evidence="3">The sequence shown here is derived from an EMBL/GenBank/DDBJ whole genome shotgun (WGS) entry which is preliminary data.</text>
</comment>
<dbReference type="InterPro" id="IPR050807">
    <property type="entry name" value="TransReg_Diox_bact_type"/>
</dbReference>
<evidence type="ECO:0000313" key="3">
    <source>
        <dbReference type="EMBL" id="KXS31504.1"/>
    </source>
</evidence>
<dbReference type="PROSITE" id="PS50943">
    <property type="entry name" value="HTH_CROC1"/>
    <property type="match status" value="1"/>
</dbReference>
<dbReference type="GO" id="GO:0005829">
    <property type="term" value="C:cytosol"/>
    <property type="evidence" value="ECO:0007669"/>
    <property type="project" value="TreeGrafter"/>
</dbReference>
<dbReference type="CDD" id="cd00093">
    <property type="entry name" value="HTH_XRE"/>
    <property type="match status" value="1"/>
</dbReference>
<dbReference type="PATRIC" id="fig|1796491.3.peg.2590"/>
<dbReference type="Pfam" id="PF13560">
    <property type="entry name" value="HTH_31"/>
    <property type="match status" value="1"/>
</dbReference>
<reference evidence="3 4" key="2">
    <citation type="submission" date="2016-03" db="EMBL/GenBank/DDBJ databases">
        <title>New uncultured bacterium of the family Gallionellaceae from acid mine drainage: description and reconstruction of genome based on metagenomic analysis of microbial community.</title>
        <authorList>
            <person name="Kadnikov V."/>
            <person name="Ivasenko D."/>
            <person name="Beletsky A."/>
            <person name="Mardanov A."/>
            <person name="Danilova E."/>
            <person name="Pimenov N."/>
            <person name="Karnachuk O."/>
            <person name="Ravin N."/>
        </authorList>
    </citation>
    <scope>NUCLEOTIDE SEQUENCE [LARGE SCALE GENOMIC DNA]</scope>
    <source>
        <strain evidence="3">ShG14-8</strain>
    </source>
</reference>
<dbReference type="GO" id="GO:0003677">
    <property type="term" value="F:DNA binding"/>
    <property type="evidence" value="ECO:0007669"/>
    <property type="project" value="UniProtKB-KW"/>
</dbReference>
<sequence length="68" mass="7561">MKTTLRQRFGKRVKALRLASGISQEAFADKCGYARSYMSRIERGLANPSLDAVEVLAVALKVEAKELF</sequence>
<organism evidence="3 4">
    <name type="scientific">Candidatus Gallionella acididurans</name>
    <dbReference type="NCBI Taxonomy" id="1796491"/>
    <lineage>
        <taxon>Bacteria</taxon>
        <taxon>Pseudomonadati</taxon>
        <taxon>Pseudomonadota</taxon>
        <taxon>Betaproteobacteria</taxon>
        <taxon>Nitrosomonadales</taxon>
        <taxon>Gallionellaceae</taxon>
        <taxon>Gallionella</taxon>
    </lineage>
</organism>
<dbReference type="GO" id="GO:0003700">
    <property type="term" value="F:DNA-binding transcription factor activity"/>
    <property type="evidence" value="ECO:0007669"/>
    <property type="project" value="TreeGrafter"/>
</dbReference>
<dbReference type="SUPFAM" id="SSF47413">
    <property type="entry name" value="lambda repressor-like DNA-binding domains"/>
    <property type="match status" value="1"/>
</dbReference>
<dbReference type="Proteomes" id="UP000070578">
    <property type="component" value="Unassembled WGS sequence"/>
</dbReference>
<reference evidence="3 4" key="1">
    <citation type="submission" date="2016-02" db="EMBL/GenBank/DDBJ databases">
        <authorList>
            <person name="Wen L."/>
            <person name="He K."/>
            <person name="Yang H."/>
        </authorList>
    </citation>
    <scope>NUCLEOTIDE SEQUENCE [LARGE SCALE GENOMIC DNA]</scope>
    <source>
        <strain evidence="3">ShG14-8</strain>
    </source>
</reference>
<dbReference type="SMART" id="SM00530">
    <property type="entry name" value="HTH_XRE"/>
    <property type="match status" value="1"/>
</dbReference>
<dbReference type="AlphaFoldDB" id="A0A139BR66"/>
<dbReference type="PANTHER" id="PTHR46797:SF1">
    <property type="entry name" value="METHYLPHOSPHONATE SYNTHASE"/>
    <property type="match status" value="1"/>
</dbReference>
<evidence type="ECO:0000259" key="2">
    <source>
        <dbReference type="PROSITE" id="PS50943"/>
    </source>
</evidence>
<dbReference type="PANTHER" id="PTHR46797">
    <property type="entry name" value="HTH-TYPE TRANSCRIPTIONAL REGULATOR"/>
    <property type="match status" value="1"/>
</dbReference>
<name>A0A139BR66_9PROT</name>
<evidence type="ECO:0000256" key="1">
    <source>
        <dbReference type="ARBA" id="ARBA00023125"/>
    </source>
</evidence>
<feature type="domain" description="HTH cro/C1-type" evidence="2">
    <location>
        <begin position="13"/>
        <end position="67"/>
    </location>
</feature>